<dbReference type="eggNOG" id="ENOG5032ZHR">
    <property type="taxonomic scope" value="Bacteria"/>
</dbReference>
<dbReference type="OrthoDB" id="5189646at2"/>
<evidence type="ECO:0000256" key="7">
    <source>
        <dbReference type="HAMAP-Rule" id="MF_00631"/>
    </source>
</evidence>
<comment type="caution">
    <text evidence="8">The sequence shown here is derived from an EMBL/GenBank/DDBJ whole genome shotgun (WGS) entry which is preliminary data.</text>
</comment>
<proteinExistence type="inferred from homology"/>
<name>C0VY19_9ACTO</name>
<protein>
    <recommendedName>
        <fullName evidence="7">Cell division protein CrgA</fullName>
    </recommendedName>
</protein>
<accession>C0VY19</accession>
<reference evidence="8 9" key="1">
    <citation type="submission" date="2009-01" db="EMBL/GenBank/DDBJ databases">
        <authorList>
            <person name="Qin X."/>
            <person name="Bachman B."/>
            <person name="Battles P."/>
            <person name="Bell A."/>
            <person name="Bess C."/>
            <person name="Bickham C."/>
            <person name="Chaboub L."/>
            <person name="Chen D."/>
            <person name="Coyle M."/>
            <person name="Deiros D.R."/>
            <person name="Dinh H."/>
            <person name="Forbes L."/>
            <person name="Fowler G."/>
            <person name="Francisco L."/>
            <person name="Fu Q."/>
            <person name="Gubbala S."/>
            <person name="Hale W."/>
            <person name="Han Y."/>
            <person name="Hemphill L."/>
            <person name="Highlander S.K."/>
            <person name="Hirani K."/>
            <person name="Hogues M."/>
            <person name="Jackson L."/>
            <person name="Jakkamsetti A."/>
            <person name="Javaid M."/>
            <person name="Jiang H."/>
            <person name="Korchina V."/>
            <person name="Kovar C."/>
            <person name="Lara F."/>
            <person name="Lee S."/>
            <person name="Mata R."/>
            <person name="Mathew T."/>
            <person name="Moen C."/>
            <person name="Morales K."/>
            <person name="Munidasa M."/>
            <person name="Nazareth L."/>
            <person name="Ngo R."/>
            <person name="Nguyen L."/>
            <person name="Okwuonu G."/>
            <person name="Ongeri F."/>
            <person name="Patil S."/>
            <person name="Petrosino J."/>
            <person name="Pham C."/>
            <person name="Pham P."/>
            <person name="Pu L.-L."/>
            <person name="Puazo M."/>
            <person name="Raj R."/>
            <person name="Reid J."/>
            <person name="Rouhana J."/>
            <person name="Saada N."/>
            <person name="Shang Y."/>
            <person name="Simmons D."/>
            <person name="Thornton R."/>
            <person name="Warren J."/>
            <person name="Weissenberger G."/>
            <person name="Zhang J."/>
            <person name="Zhang L."/>
            <person name="Zhou C."/>
            <person name="Zhu D."/>
            <person name="Muzny D."/>
            <person name="Worley K."/>
            <person name="Gibbs R."/>
        </authorList>
    </citation>
    <scope>NUCLEOTIDE SEQUENCE [LARGE SCALE GENOMIC DNA]</scope>
    <source>
        <strain evidence="8 9">DSM 15436</strain>
    </source>
</reference>
<evidence type="ECO:0000256" key="4">
    <source>
        <dbReference type="ARBA" id="ARBA00022989"/>
    </source>
</evidence>
<dbReference type="HAMAP" id="MF_00631">
    <property type="entry name" value="CrgA"/>
    <property type="match status" value="1"/>
</dbReference>
<keyword evidence="6 7" id="KW-0131">Cell cycle</keyword>
<keyword evidence="4 7" id="KW-1133">Transmembrane helix</keyword>
<evidence type="ECO:0000256" key="1">
    <source>
        <dbReference type="ARBA" id="ARBA00022475"/>
    </source>
</evidence>
<evidence type="ECO:0000256" key="5">
    <source>
        <dbReference type="ARBA" id="ARBA00023136"/>
    </source>
</evidence>
<dbReference type="Proteomes" id="UP000010301">
    <property type="component" value="Unassembled WGS sequence"/>
</dbReference>
<dbReference type="AlphaFoldDB" id="C0VY19"/>
<comment type="similarity">
    <text evidence="7">Belongs to the CrgA family.</text>
</comment>
<keyword evidence="5 7" id="KW-0472">Membrane</keyword>
<dbReference type="GO" id="GO:0051301">
    <property type="term" value="P:cell division"/>
    <property type="evidence" value="ECO:0007669"/>
    <property type="project" value="UniProtKB-UniRule"/>
</dbReference>
<keyword evidence="2 7" id="KW-0132">Cell division</keyword>
<evidence type="ECO:0000256" key="6">
    <source>
        <dbReference type="ARBA" id="ARBA00023306"/>
    </source>
</evidence>
<sequence length="88" mass="10014">MPVSKKRKKNHREVHADTDITPSWVDEIPLSPSWWAPVFVTLLCLGLLVMVVYYMSGAQYPIPGIGHWNMAVGMGLMLIGFAMTLRWR</sequence>
<keyword evidence="3 7" id="KW-0812">Transmembrane</keyword>
<dbReference type="GO" id="GO:0005886">
    <property type="term" value="C:plasma membrane"/>
    <property type="evidence" value="ECO:0007669"/>
    <property type="project" value="UniProtKB-SubCell"/>
</dbReference>
<feature type="transmembrane region" description="Helical" evidence="7">
    <location>
        <begin position="34"/>
        <end position="55"/>
    </location>
</feature>
<dbReference type="STRING" id="525245.HMPREF0044_0059"/>
<dbReference type="RefSeq" id="WP_006547056.1">
    <property type="nucleotide sequence ID" value="NZ_DS999545.1"/>
</dbReference>
<comment type="subcellular location">
    <subcellularLocation>
        <location evidence="7">Cell membrane</location>
        <topology evidence="7">Multi-pass membrane protein</topology>
    </subcellularLocation>
</comment>
<feature type="transmembrane region" description="Helical" evidence="7">
    <location>
        <begin position="67"/>
        <end position="85"/>
    </location>
</feature>
<keyword evidence="1 7" id="KW-1003">Cell membrane</keyword>
<dbReference type="Pfam" id="PF06781">
    <property type="entry name" value="CrgA"/>
    <property type="match status" value="1"/>
</dbReference>
<keyword evidence="9" id="KW-1185">Reference proteome</keyword>
<organism evidence="8 9">
    <name type="scientific">Gleimia coleocanis DSM 15436</name>
    <dbReference type="NCBI Taxonomy" id="525245"/>
    <lineage>
        <taxon>Bacteria</taxon>
        <taxon>Bacillati</taxon>
        <taxon>Actinomycetota</taxon>
        <taxon>Actinomycetes</taxon>
        <taxon>Actinomycetales</taxon>
        <taxon>Actinomycetaceae</taxon>
        <taxon>Gleimia</taxon>
    </lineage>
</organism>
<comment type="function">
    <text evidence="7">Involved in cell division.</text>
</comment>
<dbReference type="HOGENOM" id="CLU_149126_0_1_11"/>
<evidence type="ECO:0000313" key="9">
    <source>
        <dbReference type="Proteomes" id="UP000010301"/>
    </source>
</evidence>
<evidence type="ECO:0000256" key="2">
    <source>
        <dbReference type="ARBA" id="ARBA00022618"/>
    </source>
</evidence>
<dbReference type="InterPro" id="IPR009619">
    <property type="entry name" value="CrgA"/>
</dbReference>
<evidence type="ECO:0000313" key="8">
    <source>
        <dbReference type="EMBL" id="EEH64322.1"/>
    </source>
</evidence>
<dbReference type="EMBL" id="ACFG01000004">
    <property type="protein sequence ID" value="EEH64322.1"/>
    <property type="molecule type" value="Genomic_DNA"/>
</dbReference>
<gene>
    <name evidence="7" type="primary">crgA</name>
    <name evidence="8" type="ORF">HMPREF0044_0059</name>
</gene>
<evidence type="ECO:0000256" key="3">
    <source>
        <dbReference type="ARBA" id="ARBA00022692"/>
    </source>
</evidence>